<evidence type="ECO:0000313" key="4">
    <source>
        <dbReference type="Proteomes" id="UP000681967"/>
    </source>
</evidence>
<evidence type="ECO:0000313" key="1">
    <source>
        <dbReference type="EMBL" id="CAF4985974.1"/>
    </source>
</evidence>
<dbReference type="Gene3D" id="3.40.50.300">
    <property type="entry name" value="P-loop containing nucleotide triphosphate hydrolases"/>
    <property type="match status" value="1"/>
</dbReference>
<dbReference type="Proteomes" id="UP000681720">
    <property type="component" value="Unassembled WGS sequence"/>
</dbReference>
<name>A0A8S3D6C8_9BILA</name>
<evidence type="ECO:0008006" key="5">
    <source>
        <dbReference type="Google" id="ProtNLM"/>
    </source>
</evidence>
<dbReference type="EMBL" id="CAJOBH010200563">
    <property type="protein sequence ID" value="CAF4985974.1"/>
    <property type="molecule type" value="Genomic_DNA"/>
</dbReference>
<accession>A0A8S3D6C8</accession>
<protein>
    <recommendedName>
        <fullName evidence="5">ABC transporter ATP-binding protein</fullName>
    </recommendedName>
</protein>
<feature type="non-terminal residue" evidence="1">
    <location>
        <position position="1"/>
    </location>
</feature>
<dbReference type="AlphaFoldDB" id="A0A8S3D6C8"/>
<dbReference type="EMBL" id="CAJOBJ010284023">
    <property type="protein sequence ID" value="CAF5147044.1"/>
    <property type="molecule type" value="Genomic_DNA"/>
</dbReference>
<dbReference type="InterPro" id="IPR027417">
    <property type="entry name" value="P-loop_NTPase"/>
</dbReference>
<dbReference type="Proteomes" id="UP000676336">
    <property type="component" value="Unassembled WGS sequence"/>
</dbReference>
<proteinExistence type="predicted"/>
<organism evidence="1 4">
    <name type="scientific">Rotaria magnacalcarata</name>
    <dbReference type="NCBI Taxonomy" id="392030"/>
    <lineage>
        <taxon>Eukaryota</taxon>
        <taxon>Metazoa</taxon>
        <taxon>Spiralia</taxon>
        <taxon>Gnathifera</taxon>
        <taxon>Rotifera</taxon>
        <taxon>Eurotatoria</taxon>
        <taxon>Bdelloidea</taxon>
        <taxon>Philodinida</taxon>
        <taxon>Philodinidae</taxon>
        <taxon>Rotaria</taxon>
    </lineage>
</organism>
<dbReference type="EMBL" id="CAJOBI010317000">
    <property type="protein sequence ID" value="CAF5178650.1"/>
    <property type="molecule type" value="Genomic_DNA"/>
</dbReference>
<gene>
    <name evidence="1" type="ORF">BYL167_LOCUS55026</name>
    <name evidence="2" type="ORF">GIL414_LOCUS64833</name>
    <name evidence="3" type="ORF">SMN809_LOCUS68246</name>
</gene>
<dbReference type="SUPFAM" id="SSF52540">
    <property type="entry name" value="P-loop containing nucleoside triphosphate hydrolases"/>
    <property type="match status" value="1"/>
</dbReference>
<evidence type="ECO:0000313" key="2">
    <source>
        <dbReference type="EMBL" id="CAF5147044.1"/>
    </source>
</evidence>
<reference evidence="1" key="1">
    <citation type="submission" date="2021-02" db="EMBL/GenBank/DDBJ databases">
        <authorList>
            <person name="Nowell W R."/>
        </authorList>
    </citation>
    <scope>NUCLEOTIDE SEQUENCE</scope>
</reference>
<evidence type="ECO:0000313" key="3">
    <source>
        <dbReference type="EMBL" id="CAF5178650.1"/>
    </source>
</evidence>
<sequence length="37" mass="3989">ADIICVIHNGNIVESGSHEELLALGGRYYRLATKGMS</sequence>
<comment type="caution">
    <text evidence="1">The sequence shown here is derived from an EMBL/GenBank/DDBJ whole genome shotgun (WGS) entry which is preliminary data.</text>
</comment>
<dbReference type="Proteomes" id="UP000681967">
    <property type="component" value="Unassembled WGS sequence"/>
</dbReference>